<dbReference type="EMBL" id="BMAR01000001">
    <property type="protein sequence ID" value="GFR41520.1"/>
    <property type="molecule type" value="Genomic_DNA"/>
</dbReference>
<comment type="caution">
    <text evidence="7">The sequence shown here is derived from an EMBL/GenBank/DDBJ whole genome shotgun (WGS) entry which is preliminary data.</text>
</comment>
<protein>
    <recommendedName>
        <fullName evidence="6">SRCR domain-containing protein</fullName>
    </recommendedName>
</protein>
<evidence type="ECO:0000256" key="3">
    <source>
        <dbReference type="ARBA" id="ARBA00023180"/>
    </source>
</evidence>
<feature type="compositionally biased region" description="Pro residues" evidence="4">
    <location>
        <begin position="491"/>
        <end position="507"/>
    </location>
</feature>
<feature type="compositionally biased region" description="Pro residues" evidence="4">
    <location>
        <begin position="406"/>
        <end position="418"/>
    </location>
</feature>
<feature type="compositionally biased region" description="Low complexity" evidence="4">
    <location>
        <begin position="776"/>
        <end position="787"/>
    </location>
</feature>
<accession>A0AAD3DGT0</accession>
<feature type="domain" description="SRCR" evidence="6">
    <location>
        <begin position="41"/>
        <end position="138"/>
    </location>
</feature>
<feature type="chain" id="PRO_5042087577" description="SRCR domain-containing protein" evidence="5">
    <location>
        <begin position="25"/>
        <end position="1227"/>
    </location>
</feature>
<feature type="region of interest" description="Disordered" evidence="4">
    <location>
        <begin position="1010"/>
        <end position="1056"/>
    </location>
</feature>
<dbReference type="InterPro" id="IPR036772">
    <property type="entry name" value="SRCR-like_dom_sf"/>
</dbReference>
<feature type="compositionally biased region" description="Pro residues" evidence="4">
    <location>
        <begin position="888"/>
        <end position="977"/>
    </location>
</feature>
<dbReference type="InterPro" id="IPR001190">
    <property type="entry name" value="SRCR"/>
</dbReference>
<feature type="domain" description="SRCR" evidence="6">
    <location>
        <begin position="143"/>
        <end position="250"/>
    </location>
</feature>
<dbReference type="Gene3D" id="3.10.250.10">
    <property type="entry name" value="SRCR-like domain"/>
    <property type="match status" value="3"/>
</dbReference>
<feature type="compositionally biased region" description="Pro residues" evidence="4">
    <location>
        <begin position="302"/>
        <end position="349"/>
    </location>
</feature>
<dbReference type="PANTHER" id="PTHR48071">
    <property type="entry name" value="SRCR DOMAIN-CONTAINING PROTEIN"/>
    <property type="match status" value="1"/>
</dbReference>
<sequence length="1227" mass="126488">MIDWRIPLAVWFALAATSIAPAAATSVESQLRRRLNGNDAIRLSPGSNQGRLEVLYNGTWGTVCDDGFDDRDANVACRQSGFAGGRAQWGAYFGAGDGPIHVSRLGCTGTESSIAACAAATWGPTDCEHSDDASVICYDEQPIRLAGGPTPWQGRLEVLSPEGAWGSVCDRGWRPENTQLVCRQLNRTERLEAAAVVRPDVFGPPGAAPVMLGGIMCSGLERYLTACRFDGWGLVGDCDPHTQTVAIDCLGTLTPSTPPNGAGPDALPPPYDNWVSPPSDFFPSPPPPPGTPPRTPPRRPKPPPPPRPPLAPQDAPPPSEYDFSSPPPPPDEIPGDPPEIPLAPPPSPPVLPIYPPPPPMYLPPGYYHPPPPGYYHTPPPPPGYYNPGYYSPPPTPMYQPPGYYYSPPPPSQPPPPFYIGPGYGDVPPQPPLPAYPITPPPPPYPVFPVSPPPSYAPPAYPAYPAFPSAPFAPVGHPSPPLVPSRGRPPFRRPPSPPPLQPPSPVPNNEPQHNEEPLPSPQPSPAAAPNLPPTAPPLPPVEGALPPPPPSEATPPGAAAPPDDSDSSSGSPPPPPHPPPSEPVHEGAVRLLYGGRYDGILELFLGGEWRLPLLPAALQPLSGPTAGVICRSMGLREAAVQPVDAYSYAWPTGLAPLLPLERLSCSGGEASLADCLLLLQPALPAPGTSGGAGAGDSGSSQEGATPVAVACVAASEDKLRPPPPPASPQPPANQAPLDQPPDGNSNPPEAPSATAPPPTTPPPPPPPAPPSPPGPSSSPFSSDTYTPSNLTYHPAGTLGSAPSTPVSTPPPLAPPSSSSSSLPPPPPALPPAPPETPSPERLFLLLLCPERFHVTALLAGNTADAMTLALECSSDTTCSREQQGVLLPPQQPLMPLPPQQPVTPPPQQPSVPVTPPPSQPLEQPQPPQQPSVPPPELPLAPPPQQPLTAPAPPLQPPQQPPPAQPPPPEQPPNSPGNPAPNSAPTTPPVPRRYLRVYRRMGCATRRLVLEAETTSGTSSSGSSSNSASGSGQNATSSNAPATMMESGGTRDNQTAAESITSNSFASVSAMLVNRLGEPAAPRTVYLGGTAAAGDGASSGAGIIEGTGAGGDSTIAVLPLRFDCPDGFDALRGREAGNGLPTEISFECKAAASVVGNWTQPALGALADARGSAVGPASAKRVLLCPPGTRVAGVVGRTRELKEGSTKVKDGRLPALLVESITLYCASCA</sequence>
<dbReference type="GO" id="GO:0016020">
    <property type="term" value="C:membrane"/>
    <property type="evidence" value="ECO:0007669"/>
    <property type="project" value="InterPro"/>
</dbReference>
<evidence type="ECO:0000256" key="2">
    <source>
        <dbReference type="ARBA" id="ARBA00023157"/>
    </source>
</evidence>
<dbReference type="AlphaFoldDB" id="A0AAD3DGT0"/>
<evidence type="ECO:0000313" key="7">
    <source>
        <dbReference type="EMBL" id="GFR41520.1"/>
    </source>
</evidence>
<keyword evidence="3" id="KW-0325">Glycoprotein</keyword>
<evidence type="ECO:0000256" key="1">
    <source>
        <dbReference type="ARBA" id="ARBA00022729"/>
    </source>
</evidence>
<dbReference type="SUPFAM" id="SSF56487">
    <property type="entry name" value="SRCR-like"/>
    <property type="match status" value="3"/>
</dbReference>
<feature type="compositionally biased region" description="Pro residues" evidence="4">
    <location>
        <begin position="517"/>
        <end position="552"/>
    </location>
</feature>
<name>A0AAD3DGT0_9CHLO</name>
<feature type="region of interest" description="Disordered" evidence="4">
    <location>
        <begin position="401"/>
        <end position="435"/>
    </location>
</feature>
<organism evidence="7 8">
    <name type="scientific">Astrephomene gubernaculifera</name>
    <dbReference type="NCBI Taxonomy" id="47775"/>
    <lineage>
        <taxon>Eukaryota</taxon>
        <taxon>Viridiplantae</taxon>
        <taxon>Chlorophyta</taxon>
        <taxon>core chlorophytes</taxon>
        <taxon>Chlorophyceae</taxon>
        <taxon>CS clade</taxon>
        <taxon>Chlamydomonadales</taxon>
        <taxon>Astrephomenaceae</taxon>
        <taxon>Astrephomene</taxon>
    </lineage>
</organism>
<feature type="compositionally biased region" description="Pro residues" evidence="4">
    <location>
        <begin position="720"/>
        <end position="732"/>
    </location>
</feature>
<keyword evidence="8" id="KW-1185">Reference proteome</keyword>
<feature type="region of interest" description="Disordered" evidence="4">
    <location>
        <begin position="715"/>
        <end position="838"/>
    </location>
</feature>
<feature type="region of interest" description="Disordered" evidence="4">
    <location>
        <begin position="257"/>
        <end position="349"/>
    </location>
</feature>
<feature type="region of interest" description="Disordered" evidence="4">
    <location>
        <begin position="471"/>
        <end position="584"/>
    </location>
</feature>
<feature type="region of interest" description="Disordered" evidence="4">
    <location>
        <begin position="887"/>
        <end position="990"/>
    </location>
</feature>
<dbReference type="PANTHER" id="PTHR48071:SF18">
    <property type="entry name" value="DELETED IN MALIGNANT BRAIN TUMORS 1 PROTEIN-RELATED"/>
    <property type="match status" value="1"/>
</dbReference>
<feature type="compositionally biased region" description="Pro residues" evidence="4">
    <location>
        <begin position="570"/>
        <end position="581"/>
    </location>
</feature>
<feature type="signal peptide" evidence="5">
    <location>
        <begin position="1"/>
        <end position="24"/>
    </location>
</feature>
<gene>
    <name evidence="7" type="ORF">Agub_g2216</name>
</gene>
<evidence type="ECO:0000259" key="6">
    <source>
        <dbReference type="PROSITE" id="PS50287"/>
    </source>
</evidence>
<dbReference type="SMART" id="SM00202">
    <property type="entry name" value="SR"/>
    <property type="match status" value="2"/>
</dbReference>
<evidence type="ECO:0000256" key="4">
    <source>
        <dbReference type="SAM" id="MobiDB-lite"/>
    </source>
</evidence>
<evidence type="ECO:0000313" key="8">
    <source>
        <dbReference type="Proteomes" id="UP001054857"/>
    </source>
</evidence>
<dbReference type="Proteomes" id="UP001054857">
    <property type="component" value="Unassembled WGS sequence"/>
</dbReference>
<reference evidence="7 8" key="1">
    <citation type="journal article" date="2021" name="Sci. Rep.">
        <title>Genome sequencing of the multicellular alga Astrephomene provides insights into convergent evolution of germ-soma differentiation.</title>
        <authorList>
            <person name="Yamashita S."/>
            <person name="Yamamoto K."/>
            <person name="Matsuzaki R."/>
            <person name="Suzuki S."/>
            <person name="Yamaguchi H."/>
            <person name="Hirooka S."/>
            <person name="Minakuchi Y."/>
            <person name="Miyagishima S."/>
            <person name="Kawachi M."/>
            <person name="Toyoda A."/>
            <person name="Nozaki H."/>
        </authorList>
    </citation>
    <scope>NUCLEOTIDE SEQUENCE [LARGE SCALE GENOMIC DNA]</scope>
    <source>
        <strain evidence="7 8">NIES-4017</strain>
    </source>
</reference>
<feature type="compositionally biased region" description="Low complexity" evidence="4">
    <location>
        <begin position="553"/>
        <end position="569"/>
    </location>
</feature>
<feature type="compositionally biased region" description="Pro residues" evidence="4">
    <location>
        <begin position="747"/>
        <end position="775"/>
    </location>
</feature>
<feature type="compositionally biased region" description="Pro residues" evidence="4">
    <location>
        <begin position="283"/>
        <end position="295"/>
    </location>
</feature>
<dbReference type="PRINTS" id="PR00258">
    <property type="entry name" value="SPERACTRCPTR"/>
</dbReference>
<feature type="compositionally biased region" description="Pro residues" evidence="4">
    <location>
        <begin position="821"/>
        <end position="836"/>
    </location>
</feature>
<dbReference type="Pfam" id="PF00530">
    <property type="entry name" value="SRCR"/>
    <property type="match status" value="2"/>
</dbReference>
<proteinExistence type="predicted"/>
<keyword evidence="2" id="KW-1015">Disulfide bond</keyword>
<dbReference type="PROSITE" id="PS50287">
    <property type="entry name" value="SRCR_2"/>
    <property type="match status" value="3"/>
</dbReference>
<feature type="domain" description="SRCR" evidence="6">
    <location>
        <begin position="588"/>
        <end position="711"/>
    </location>
</feature>
<keyword evidence="1 5" id="KW-0732">Signal</keyword>
<feature type="compositionally biased region" description="Low complexity" evidence="4">
    <location>
        <begin position="1012"/>
        <end position="1038"/>
    </location>
</feature>
<evidence type="ECO:0000256" key="5">
    <source>
        <dbReference type="SAM" id="SignalP"/>
    </source>
</evidence>
<dbReference type="FunFam" id="3.10.250.10:FF:000005">
    <property type="entry name" value="Neurotrypsin isoform A"/>
    <property type="match status" value="1"/>
</dbReference>